<gene>
    <name evidence="2" type="ORF">DAPPUDRAFT_255453</name>
</gene>
<protein>
    <submittedName>
        <fullName evidence="2">Uncharacterized protein</fullName>
    </submittedName>
</protein>
<feature type="region of interest" description="Disordered" evidence="1">
    <location>
        <begin position="75"/>
        <end position="96"/>
    </location>
</feature>
<sequence length="96" mass="10338">MDGRTPKEWPPPNSSLLVGVDLDGEERGPKAGVNPRCFYNLRDVHQHTTRVILVVMLTADLLLTTNLNAPAGIFDSQPSAAQPGTTQALDDSLNLS</sequence>
<name>E9H977_DAPPU</name>
<feature type="compositionally biased region" description="Polar residues" evidence="1">
    <location>
        <begin position="76"/>
        <end position="96"/>
    </location>
</feature>
<dbReference type="KEGG" id="dpx:DAPPUDRAFT_255453"/>
<dbReference type="EMBL" id="GL732607">
    <property type="protein sequence ID" value="EFX71748.1"/>
    <property type="molecule type" value="Genomic_DNA"/>
</dbReference>
<evidence type="ECO:0000313" key="3">
    <source>
        <dbReference type="Proteomes" id="UP000000305"/>
    </source>
</evidence>
<dbReference type="AlphaFoldDB" id="E9H977"/>
<keyword evidence="3" id="KW-1185">Reference proteome</keyword>
<dbReference type="InParanoid" id="E9H977"/>
<dbReference type="Proteomes" id="UP000000305">
    <property type="component" value="Unassembled WGS sequence"/>
</dbReference>
<proteinExistence type="predicted"/>
<reference evidence="2 3" key="1">
    <citation type="journal article" date="2011" name="Science">
        <title>The ecoresponsive genome of Daphnia pulex.</title>
        <authorList>
            <person name="Colbourne J.K."/>
            <person name="Pfrender M.E."/>
            <person name="Gilbert D."/>
            <person name="Thomas W.K."/>
            <person name="Tucker A."/>
            <person name="Oakley T.H."/>
            <person name="Tokishita S."/>
            <person name="Aerts A."/>
            <person name="Arnold G.J."/>
            <person name="Basu M.K."/>
            <person name="Bauer D.J."/>
            <person name="Caceres C.E."/>
            <person name="Carmel L."/>
            <person name="Casola C."/>
            <person name="Choi J.H."/>
            <person name="Detter J.C."/>
            <person name="Dong Q."/>
            <person name="Dusheyko S."/>
            <person name="Eads B.D."/>
            <person name="Frohlich T."/>
            <person name="Geiler-Samerotte K.A."/>
            <person name="Gerlach D."/>
            <person name="Hatcher P."/>
            <person name="Jogdeo S."/>
            <person name="Krijgsveld J."/>
            <person name="Kriventseva E.V."/>
            <person name="Kultz D."/>
            <person name="Laforsch C."/>
            <person name="Lindquist E."/>
            <person name="Lopez J."/>
            <person name="Manak J.R."/>
            <person name="Muller J."/>
            <person name="Pangilinan J."/>
            <person name="Patwardhan R.P."/>
            <person name="Pitluck S."/>
            <person name="Pritham E.J."/>
            <person name="Rechtsteiner A."/>
            <person name="Rho M."/>
            <person name="Rogozin I.B."/>
            <person name="Sakarya O."/>
            <person name="Salamov A."/>
            <person name="Schaack S."/>
            <person name="Shapiro H."/>
            <person name="Shiga Y."/>
            <person name="Skalitzky C."/>
            <person name="Smith Z."/>
            <person name="Souvorov A."/>
            <person name="Sung W."/>
            <person name="Tang Z."/>
            <person name="Tsuchiya D."/>
            <person name="Tu H."/>
            <person name="Vos H."/>
            <person name="Wang M."/>
            <person name="Wolf Y.I."/>
            <person name="Yamagata H."/>
            <person name="Yamada T."/>
            <person name="Ye Y."/>
            <person name="Shaw J.R."/>
            <person name="Andrews J."/>
            <person name="Crease T.J."/>
            <person name="Tang H."/>
            <person name="Lucas S.M."/>
            <person name="Robertson H.M."/>
            <person name="Bork P."/>
            <person name="Koonin E.V."/>
            <person name="Zdobnov E.M."/>
            <person name="Grigoriev I.V."/>
            <person name="Lynch M."/>
            <person name="Boore J.L."/>
        </authorList>
    </citation>
    <scope>NUCLEOTIDE SEQUENCE [LARGE SCALE GENOMIC DNA]</scope>
</reference>
<dbReference type="HOGENOM" id="CLU_2361866_0_0_1"/>
<accession>E9H977</accession>
<evidence type="ECO:0000256" key="1">
    <source>
        <dbReference type="SAM" id="MobiDB-lite"/>
    </source>
</evidence>
<evidence type="ECO:0000313" key="2">
    <source>
        <dbReference type="EMBL" id="EFX71748.1"/>
    </source>
</evidence>
<feature type="region of interest" description="Disordered" evidence="1">
    <location>
        <begin position="1"/>
        <end position="23"/>
    </location>
</feature>
<organism evidence="2 3">
    <name type="scientific">Daphnia pulex</name>
    <name type="common">Water flea</name>
    <dbReference type="NCBI Taxonomy" id="6669"/>
    <lineage>
        <taxon>Eukaryota</taxon>
        <taxon>Metazoa</taxon>
        <taxon>Ecdysozoa</taxon>
        <taxon>Arthropoda</taxon>
        <taxon>Crustacea</taxon>
        <taxon>Branchiopoda</taxon>
        <taxon>Diplostraca</taxon>
        <taxon>Cladocera</taxon>
        <taxon>Anomopoda</taxon>
        <taxon>Daphniidae</taxon>
        <taxon>Daphnia</taxon>
    </lineage>
</organism>